<dbReference type="Pfam" id="PF04448">
    <property type="entry name" value="DUF551"/>
    <property type="match status" value="1"/>
</dbReference>
<protein>
    <recommendedName>
        <fullName evidence="1">DUF551 domain-containing protein</fullName>
    </recommendedName>
</protein>
<gene>
    <name evidence="2" type="ORF">UFOVP150_41</name>
</gene>
<dbReference type="EMBL" id="LR798199">
    <property type="protein sequence ID" value="CAB5155983.1"/>
    <property type="molecule type" value="Genomic_DNA"/>
</dbReference>
<reference evidence="2" key="1">
    <citation type="submission" date="2020-05" db="EMBL/GenBank/DDBJ databases">
        <authorList>
            <person name="Chiriac C."/>
            <person name="Salcher M."/>
            <person name="Ghai R."/>
            <person name="Kavagutti S V."/>
        </authorList>
    </citation>
    <scope>NUCLEOTIDE SEQUENCE</scope>
</reference>
<evidence type="ECO:0000313" key="2">
    <source>
        <dbReference type="EMBL" id="CAB5155983.1"/>
    </source>
</evidence>
<dbReference type="InterPro" id="IPR007539">
    <property type="entry name" value="DUF551"/>
</dbReference>
<name>A0A6J7W827_9CAUD</name>
<feature type="domain" description="DUF551" evidence="1">
    <location>
        <begin position="49"/>
        <end position="66"/>
    </location>
</feature>
<evidence type="ECO:0000259" key="1">
    <source>
        <dbReference type="Pfam" id="PF04448"/>
    </source>
</evidence>
<sequence length="68" mass="7749">MAWKKIDSAPKDDTPVDLYCEILGGRLCNYERVDIGKGNIFYTALASGYTFVREATHWMPIPQPPEEE</sequence>
<accession>A0A6J7W827</accession>
<organism evidence="2">
    <name type="scientific">uncultured Caudovirales phage</name>
    <dbReference type="NCBI Taxonomy" id="2100421"/>
    <lineage>
        <taxon>Viruses</taxon>
        <taxon>Duplodnaviria</taxon>
        <taxon>Heunggongvirae</taxon>
        <taxon>Uroviricota</taxon>
        <taxon>Caudoviricetes</taxon>
        <taxon>Peduoviridae</taxon>
        <taxon>Maltschvirus</taxon>
        <taxon>Maltschvirus maltsch</taxon>
    </lineage>
</organism>
<proteinExistence type="predicted"/>